<evidence type="ECO:0000313" key="2">
    <source>
        <dbReference type="EMBL" id="RAS72745.1"/>
    </source>
</evidence>
<dbReference type="InterPro" id="IPR025052">
    <property type="entry name" value="DUF3967"/>
</dbReference>
<gene>
    <name evidence="2" type="ORF">A3864_21625</name>
</gene>
<dbReference type="AlphaFoldDB" id="A0AAX1Q371"/>
<organism evidence="2 3">
    <name type="scientific">Priestia endophytica</name>
    <dbReference type="NCBI Taxonomy" id="135735"/>
    <lineage>
        <taxon>Bacteria</taxon>
        <taxon>Bacillati</taxon>
        <taxon>Bacillota</taxon>
        <taxon>Bacilli</taxon>
        <taxon>Bacillales</taxon>
        <taxon>Bacillaceae</taxon>
        <taxon>Priestia</taxon>
    </lineage>
</organism>
<proteinExistence type="predicted"/>
<dbReference type="Proteomes" id="UP000250174">
    <property type="component" value="Unassembled WGS sequence"/>
</dbReference>
<dbReference type="Gene3D" id="1.10.1660.10">
    <property type="match status" value="1"/>
</dbReference>
<dbReference type="EMBL" id="LVYK01000058">
    <property type="protein sequence ID" value="RAS72745.1"/>
    <property type="molecule type" value="Genomic_DNA"/>
</dbReference>
<reference evidence="2 3" key="1">
    <citation type="submission" date="2016-03" db="EMBL/GenBank/DDBJ databases">
        <title>Comparison of Bacillus endophyticus and B. anthracis characteristics using whole genome sequence analysis and microbiological techniques.</title>
        <authorList>
            <person name="Lekota K.E."/>
            <person name="Mafofo J."/>
            <person name="Rees J."/>
            <person name="Muchadeyi F.C."/>
            <person name="Madoroba E."/>
            <person name="Van Heerden H."/>
        </authorList>
    </citation>
    <scope>NUCLEOTIDE SEQUENCE [LARGE SCALE GENOMIC DNA]</scope>
    <source>
        <strain evidence="2 3">3631_10C</strain>
    </source>
</reference>
<name>A0AAX1Q371_9BACI</name>
<evidence type="ECO:0000259" key="1">
    <source>
        <dbReference type="Pfam" id="PF13152"/>
    </source>
</evidence>
<protein>
    <recommendedName>
        <fullName evidence="1">DUF3967 domain-containing protein</fullName>
    </recommendedName>
</protein>
<accession>A0AAX1Q371</accession>
<comment type="caution">
    <text evidence="2">The sequence shown here is derived from an EMBL/GenBank/DDBJ whole genome shotgun (WGS) entry which is preliminary data.</text>
</comment>
<feature type="domain" description="DUF3967" evidence="1">
    <location>
        <begin position="142"/>
        <end position="176"/>
    </location>
</feature>
<sequence>MNERAFGTKEVSEMLNVGDSTLRKWCIALEKEGYTFTKGVRNSRAFIKKDIVVLEDIKLLLQESGMNLESTVKVTLSKHRRENMNDNNSDNGERTPLVLQENGSKISDTTSLEYLKVQEQLLERVERIERSHEGRLKNIEEKLDYRNKLLLETLQEIQDTKKIIAVTKEKKWWEFWK</sequence>
<evidence type="ECO:0000313" key="3">
    <source>
        <dbReference type="Proteomes" id="UP000250174"/>
    </source>
</evidence>
<dbReference type="Pfam" id="PF13152">
    <property type="entry name" value="DUF3967"/>
    <property type="match status" value="1"/>
</dbReference>
<dbReference type="RefSeq" id="WP_113713859.1">
    <property type="nucleotide sequence ID" value="NZ_LVYK01000058.1"/>
</dbReference>